<evidence type="ECO:0000256" key="2">
    <source>
        <dbReference type="ARBA" id="ARBA00007316"/>
    </source>
</evidence>
<dbReference type="InterPro" id="IPR025669">
    <property type="entry name" value="AAA_dom"/>
</dbReference>
<evidence type="ECO:0000256" key="10">
    <source>
        <dbReference type="ARBA" id="ARBA00022777"/>
    </source>
</evidence>
<keyword evidence="13 17" id="KW-0472">Membrane</keyword>
<evidence type="ECO:0000256" key="17">
    <source>
        <dbReference type="SAM" id="Phobius"/>
    </source>
</evidence>
<gene>
    <name evidence="21" type="ORF">NUTIK01_16970</name>
</gene>
<evidence type="ECO:0000256" key="16">
    <source>
        <dbReference type="SAM" id="Coils"/>
    </source>
</evidence>
<evidence type="ECO:0000256" key="13">
    <source>
        <dbReference type="ARBA" id="ARBA00023136"/>
    </source>
</evidence>
<comment type="similarity">
    <text evidence="3">Belongs to the etk/wzc family.</text>
</comment>
<evidence type="ECO:0000256" key="6">
    <source>
        <dbReference type="ARBA" id="ARBA00022519"/>
    </source>
</evidence>
<dbReference type="InterPro" id="IPR003856">
    <property type="entry name" value="LPS_length_determ_N"/>
</dbReference>
<dbReference type="NCBIfam" id="TIGR01007">
    <property type="entry name" value="eps_fam"/>
    <property type="match status" value="1"/>
</dbReference>
<dbReference type="Proteomes" id="UP001187221">
    <property type="component" value="Unassembled WGS sequence"/>
</dbReference>
<proteinExistence type="inferred from homology"/>
<keyword evidence="6" id="KW-0997">Cell inner membrane</keyword>
<dbReference type="Pfam" id="PF13614">
    <property type="entry name" value="AAA_31"/>
    <property type="match status" value="1"/>
</dbReference>
<keyword evidence="16" id="KW-0175">Coiled coil</keyword>
<keyword evidence="11" id="KW-0067">ATP-binding</keyword>
<dbReference type="EMBL" id="BTFW01000001">
    <property type="protein sequence ID" value="GMM60920.1"/>
    <property type="molecule type" value="Genomic_DNA"/>
</dbReference>
<protein>
    <recommendedName>
        <fullName evidence="4">non-specific protein-tyrosine kinase</fullName>
        <ecNumber evidence="4">2.7.10.2</ecNumber>
    </recommendedName>
</protein>
<dbReference type="InterPro" id="IPR027417">
    <property type="entry name" value="P-loop_NTPase"/>
</dbReference>
<dbReference type="Pfam" id="PF02706">
    <property type="entry name" value="Wzz"/>
    <property type="match status" value="1"/>
</dbReference>
<feature type="domain" description="Tyrosine-protein kinase G-rich" evidence="20">
    <location>
        <begin position="412"/>
        <end position="483"/>
    </location>
</feature>
<evidence type="ECO:0000256" key="9">
    <source>
        <dbReference type="ARBA" id="ARBA00022741"/>
    </source>
</evidence>
<evidence type="ECO:0000256" key="5">
    <source>
        <dbReference type="ARBA" id="ARBA00022475"/>
    </source>
</evidence>
<comment type="similarity">
    <text evidence="2">Belongs to the CpsD/CapB family.</text>
</comment>
<feature type="domain" description="Polysaccharide chain length determinant N-terminal" evidence="18">
    <location>
        <begin position="39"/>
        <end position="134"/>
    </location>
</feature>
<feature type="transmembrane region" description="Helical" evidence="17">
    <location>
        <begin position="53"/>
        <end position="73"/>
    </location>
</feature>
<evidence type="ECO:0000259" key="19">
    <source>
        <dbReference type="Pfam" id="PF13614"/>
    </source>
</evidence>
<evidence type="ECO:0000256" key="3">
    <source>
        <dbReference type="ARBA" id="ARBA00008883"/>
    </source>
</evidence>
<comment type="subcellular location">
    <subcellularLocation>
        <location evidence="1">Cell inner membrane</location>
        <topology evidence="1">Multi-pass membrane protein</topology>
    </subcellularLocation>
</comment>
<evidence type="ECO:0000259" key="18">
    <source>
        <dbReference type="Pfam" id="PF02706"/>
    </source>
</evidence>
<dbReference type="InterPro" id="IPR005702">
    <property type="entry name" value="Wzc-like_C"/>
</dbReference>
<feature type="domain" description="AAA" evidence="19">
    <location>
        <begin position="560"/>
        <end position="691"/>
    </location>
</feature>
<dbReference type="SUPFAM" id="SSF52540">
    <property type="entry name" value="P-loop containing nucleoside triphosphate hydrolases"/>
    <property type="match status" value="1"/>
</dbReference>
<dbReference type="PANTHER" id="PTHR32309:SF13">
    <property type="entry name" value="FERRIC ENTEROBACTIN TRANSPORT PROTEIN FEPE"/>
    <property type="match status" value="1"/>
</dbReference>
<evidence type="ECO:0000256" key="14">
    <source>
        <dbReference type="ARBA" id="ARBA00023137"/>
    </source>
</evidence>
<keyword evidence="14" id="KW-0829">Tyrosine-protein kinase</keyword>
<evidence type="ECO:0000256" key="8">
    <source>
        <dbReference type="ARBA" id="ARBA00022692"/>
    </source>
</evidence>
<feature type="transmembrane region" description="Helical" evidence="17">
    <location>
        <begin position="461"/>
        <end position="482"/>
    </location>
</feature>
<dbReference type="Gene3D" id="3.40.50.300">
    <property type="entry name" value="P-loop containing nucleotide triphosphate hydrolases"/>
    <property type="match status" value="1"/>
</dbReference>
<dbReference type="EC" id="2.7.10.2" evidence="4"/>
<dbReference type="PANTHER" id="PTHR32309">
    <property type="entry name" value="TYROSINE-PROTEIN KINASE"/>
    <property type="match status" value="1"/>
</dbReference>
<organism evidence="21 22">
    <name type="scientific">Novosphingobium pituita</name>
    <dbReference type="NCBI Taxonomy" id="3056842"/>
    <lineage>
        <taxon>Bacteria</taxon>
        <taxon>Pseudomonadati</taxon>
        <taxon>Pseudomonadota</taxon>
        <taxon>Alphaproteobacteria</taxon>
        <taxon>Sphingomonadales</taxon>
        <taxon>Sphingomonadaceae</taxon>
        <taxon>Novosphingobium</taxon>
    </lineage>
</organism>
<keyword evidence="10" id="KW-0418">Kinase</keyword>
<evidence type="ECO:0000256" key="12">
    <source>
        <dbReference type="ARBA" id="ARBA00022989"/>
    </source>
</evidence>
<sequence>MQTLPSHAPLDGPLAGSPYDTFAGGSFAGGQDFGANGPSFDIRKVLTVVRANLWLIGLILAVCVALALTLTMLQTPRYTAQVSVQINNQSAQVLADDQDATSGEAVAAQDTDRFLKTQIDILGSRGIAERVAQRLRLIGNARFYAAMGVSAPDQGMSADDARKYTVDVLLDAVKADLPQSSRLATISFTSIDPAFSAQIANAWASEFIQSNLQRRYDSSAYAREFIAGQLAEAKAKLEQSERDLNAYARDAGIIRMRDATVTTGTDQPSTDVNTVTMASLLQVNAAANQATATRVAAEQRWNSLSRANLLSAPEVLANPTVTALMADRAHAQSDLQRERIKHLDDYPSVVQLKAQIAAIDQQITAVAQTVRSSVRQQYDAALNAERNLQKEVSQLKGSSLAEQDLSVRYNLLARDADTNRALYDGLLQRYKELNAAAGISASNIAVIDAADAPTKPSAPILVNNLVIGLVAGIVIAALVVLVRFQFDDAVRVPEDVEEKLGMPLLGVIPKAQDGTPADALVDPKSAVSEGYNSLRSALLYSTASGLPKTLLITSSQPAEGKSTTSLAIARGLARLGRTVVLLDVDMRRPALHATMGVSNEHGMSSLLTAQDSIDDVLRPTDTPGLQVITSGPIPPSPTELLSAGRLHQVLDTLRERFDVVILDSPPVLGLADAPLMSAVVDGVVMVVQSDRSRRGSLRASLRRLRTMQPNVLGAVLTMFDPAKARNGYSEYYDYNYYHYSSETQK</sequence>
<dbReference type="Pfam" id="PF13807">
    <property type="entry name" value="GNVR"/>
    <property type="match status" value="1"/>
</dbReference>
<keyword evidence="12 17" id="KW-1133">Transmembrane helix</keyword>
<dbReference type="InterPro" id="IPR050445">
    <property type="entry name" value="Bact_polysacc_biosynth/exp"/>
</dbReference>
<dbReference type="RefSeq" id="WP_317974654.1">
    <property type="nucleotide sequence ID" value="NZ_BTFW01000001.1"/>
</dbReference>
<keyword evidence="5" id="KW-1003">Cell membrane</keyword>
<name>A0ABQ6P7R6_9SPHN</name>
<dbReference type="InterPro" id="IPR032807">
    <property type="entry name" value="GNVR"/>
</dbReference>
<keyword evidence="8 17" id="KW-0812">Transmembrane</keyword>
<evidence type="ECO:0000256" key="11">
    <source>
        <dbReference type="ARBA" id="ARBA00022840"/>
    </source>
</evidence>
<evidence type="ECO:0000313" key="21">
    <source>
        <dbReference type="EMBL" id="GMM60920.1"/>
    </source>
</evidence>
<keyword evidence="9" id="KW-0547">Nucleotide-binding</keyword>
<keyword evidence="22" id="KW-1185">Reference proteome</keyword>
<evidence type="ECO:0000256" key="7">
    <source>
        <dbReference type="ARBA" id="ARBA00022679"/>
    </source>
</evidence>
<evidence type="ECO:0000256" key="1">
    <source>
        <dbReference type="ARBA" id="ARBA00004429"/>
    </source>
</evidence>
<evidence type="ECO:0000259" key="20">
    <source>
        <dbReference type="Pfam" id="PF13807"/>
    </source>
</evidence>
<evidence type="ECO:0000313" key="22">
    <source>
        <dbReference type="Proteomes" id="UP001187221"/>
    </source>
</evidence>
<accession>A0ABQ6P7R6</accession>
<keyword evidence="7" id="KW-0808">Transferase</keyword>
<feature type="coiled-coil region" evidence="16">
    <location>
        <begin position="223"/>
        <end position="250"/>
    </location>
</feature>
<reference evidence="21 22" key="1">
    <citation type="submission" date="2023-06" db="EMBL/GenBank/DDBJ databases">
        <title>Draft genome sequence of Novosphingobium sp. strain IK01.</title>
        <authorList>
            <person name="Hatamoto M."/>
            <person name="Ikarashi T."/>
            <person name="Yamaguchi T."/>
        </authorList>
    </citation>
    <scope>NUCLEOTIDE SEQUENCE [LARGE SCALE GENOMIC DNA]</scope>
    <source>
        <strain evidence="21 22">IK01</strain>
    </source>
</reference>
<evidence type="ECO:0000256" key="15">
    <source>
        <dbReference type="ARBA" id="ARBA00051245"/>
    </source>
</evidence>
<dbReference type="CDD" id="cd05387">
    <property type="entry name" value="BY-kinase"/>
    <property type="match status" value="1"/>
</dbReference>
<evidence type="ECO:0000256" key="4">
    <source>
        <dbReference type="ARBA" id="ARBA00011903"/>
    </source>
</evidence>
<comment type="caution">
    <text evidence="21">The sequence shown here is derived from an EMBL/GenBank/DDBJ whole genome shotgun (WGS) entry which is preliminary data.</text>
</comment>
<comment type="catalytic activity">
    <reaction evidence="15">
        <text>L-tyrosyl-[protein] + ATP = O-phospho-L-tyrosyl-[protein] + ADP + H(+)</text>
        <dbReference type="Rhea" id="RHEA:10596"/>
        <dbReference type="Rhea" id="RHEA-COMP:10136"/>
        <dbReference type="Rhea" id="RHEA-COMP:20101"/>
        <dbReference type="ChEBI" id="CHEBI:15378"/>
        <dbReference type="ChEBI" id="CHEBI:30616"/>
        <dbReference type="ChEBI" id="CHEBI:46858"/>
        <dbReference type="ChEBI" id="CHEBI:61978"/>
        <dbReference type="ChEBI" id="CHEBI:456216"/>
        <dbReference type="EC" id="2.7.10.2"/>
    </reaction>
</comment>